<keyword evidence="3 4" id="KW-0808">Transferase</keyword>
<dbReference type="CDD" id="cd03784">
    <property type="entry name" value="GT1_Gtf-like"/>
    <property type="match status" value="1"/>
</dbReference>
<keyword evidence="5" id="KW-1133">Transmembrane helix</keyword>
<dbReference type="InterPro" id="IPR002213">
    <property type="entry name" value="UDP_glucos_trans"/>
</dbReference>
<evidence type="ECO:0000256" key="4">
    <source>
        <dbReference type="RuleBase" id="RU003718"/>
    </source>
</evidence>
<feature type="transmembrane region" description="Helical" evidence="5">
    <location>
        <begin position="482"/>
        <end position="505"/>
    </location>
</feature>
<comment type="similarity">
    <text evidence="1 4">Belongs to the UDP-glycosyltransferase family.</text>
</comment>
<dbReference type="PROSITE" id="PS00375">
    <property type="entry name" value="UDPGT"/>
    <property type="match status" value="1"/>
</dbReference>
<dbReference type="OrthoDB" id="5835829at2759"/>
<keyword evidence="5" id="KW-0812">Transmembrane</keyword>
<protein>
    <recommendedName>
        <fullName evidence="5">UDP-glucuronosyltransferase</fullName>
        <ecNumber evidence="5">2.4.1.17</ecNumber>
    </recommendedName>
</protein>
<evidence type="ECO:0000256" key="1">
    <source>
        <dbReference type="ARBA" id="ARBA00009995"/>
    </source>
</evidence>
<reference evidence="6" key="1">
    <citation type="submission" date="2022-01" db="EMBL/GenBank/DDBJ databases">
        <authorList>
            <person name="King R."/>
        </authorList>
    </citation>
    <scope>NUCLEOTIDE SEQUENCE</scope>
</reference>
<dbReference type="EMBL" id="OV651813">
    <property type="protein sequence ID" value="CAH1099470.1"/>
    <property type="molecule type" value="Genomic_DNA"/>
</dbReference>
<evidence type="ECO:0000256" key="2">
    <source>
        <dbReference type="ARBA" id="ARBA00022676"/>
    </source>
</evidence>
<gene>
    <name evidence="6" type="ORF">PSYICH_LOCUS963</name>
</gene>
<evidence type="ECO:0000313" key="6">
    <source>
        <dbReference type="EMBL" id="CAH1099470.1"/>
    </source>
</evidence>
<comment type="catalytic activity">
    <reaction evidence="5">
        <text>glucuronate acceptor + UDP-alpha-D-glucuronate = acceptor beta-D-glucuronoside + UDP + H(+)</text>
        <dbReference type="Rhea" id="RHEA:21032"/>
        <dbReference type="ChEBI" id="CHEBI:15378"/>
        <dbReference type="ChEBI" id="CHEBI:58052"/>
        <dbReference type="ChEBI" id="CHEBI:58223"/>
        <dbReference type="ChEBI" id="CHEBI:132367"/>
        <dbReference type="ChEBI" id="CHEBI:132368"/>
        <dbReference type="EC" id="2.4.1.17"/>
    </reaction>
</comment>
<organism evidence="6 7">
    <name type="scientific">Psylliodes chrysocephalus</name>
    <dbReference type="NCBI Taxonomy" id="3402493"/>
    <lineage>
        <taxon>Eukaryota</taxon>
        <taxon>Metazoa</taxon>
        <taxon>Ecdysozoa</taxon>
        <taxon>Arthropoda</taxon>
        <taxon>Hexapoda</taxon>
        <taxon>Insecta</taxon>
        <taxon>Pterygota</taxon>
        <taxon>Neoptera</taxon>
        <taxon>Endopterygota</taxon>
        <taxon>Coleoptera</taxon>
        <taxon>Polyphaga</taxon>
        <taxon>Cucujiformia</taxon>
        <taxon>Chrysomeloidea</taxon>
        <taxon>Chrysomelidae</taxon>
        <taxon>Galerucinae</taxon>
        <taxon>Alticini</taxon>
        <taxon>Psylliodes</taxon>
    </lineage>
</organism>
<dbReference type="FunFam" id="3.40.50.2000:FF:000050">
    <property type="entry name" value="UDP-glucuronosyltransferase"/>
    <property type="match status" value="1"/>
</dbReference>
<comment type="subcellular location">
    <subcellularLocation>
        <location evidence="5">Membrane</location>
        <topology evidence="5">Single-pass membrane protein</topology>
    </subcellularLocation>
</comment>
<dbReference type="PANTHER" id="PTHR48043">
    <property type="entry name" value="EG:EG0003.4 PROTEIN-RELATED"/>
    <property type="match status" value="1"/>
</dbReference>
<dbReference type="GO" id="GO:0015020">
    <property type="term" value="F:glucuronosyltransferase activity"/>
    <property type="evidence" value="ECO:0007669"/>
    <property type="project" value="UniProtKB-EC"/>
</dbReference>
<keyword evidence="5" id="KW-0472">Membrane</keyword>
<dbReference type="Pfam" id="PF00201">
    <property type="entry name" value="UDPGT"/>
    <property type="match status" value="1"/>
</dbReference>
<accession>A0A9P0G785</accession>
<proteinExistence type="inferred from homology"/>
<dbReference type="PANTHER" id="PTHR48043:SF159">
    <property type="entry name" value="EG:EG0003.4 PROTEIN-RELATED"/>
    <property type="match status" value="1"/>
</dbReference>
<sequence length="530" mass="60345">MCTKSYLIFVLCTVFLCVTDISGYKILGVFPFYAPSHYFLGNELLKGLAEAGHDVTMISVYEDKNLPKNGKYNQIIMDDIILKQKEMFAKVGNLTTLASDPSFFSNPFKFITMFPDLCYFVTEQALNSTKMQQLIKSNQIFDVIIIPQFNLEALKGLASHFKAHLVMLNNNAMNTWMGHFVGNPTLPSINSELILGYTEQMNFQQRLINTILKVLSQLVNHIYDYPRYNELIHKYISEKIDLTENQYNIALVLSNSHTSLNQAEGSVPVIKEIAGFHVKPPKKLPEDLQKYLDEAKDGVIYFSMGSNLKGSDLPVKMRKSLMDAFSKRKEKILWKFEIDDMPGKPTNVRIEKWLPQSDILAHPNIKLFITHGGFLSSIETVYHGIPIVAIPVLGDQLKNAKIAEAAGYAYLIELNQITEKSVSAAIEEVLTNKKYLENVKYRSKLFHDRQVKPLDDAIYWVEYIVRHNGAKNLRVNYLNLTWYEYLLVDVIATILAVIFVSLYIVKKIVCGLLGLCIGKGDKEAEKLKKQ</sequence>
<name>A0A9P0G785_9CUCU</name>
<dbReference type="InterPro" id="IPR035595">
    <property type="entry name" value="UDP_glycos_trans_CS"/>
</dbReference>
<dbReference type="InterPro" id="IPR050271">
    <property type="entry name" value="UDP-glycosyltransferase"/>
</dbReference>
<evidence type="ECO:0000313" key="7">
    <source>
        <dbReference type="Proteomes" id="UP001153636"/>
    </source>
</evidence>
<evidence type="ECO:0000256" key="3">
    <source>
        <dbReference type="ARBA" id="ARBA00022679"/>
    </source>
</evidence>
<dbReference type="AlphaFoldDB" id="A0A9P0G785"/>
<dbReference type="EC" id="2.4.1.17" evidence="5"/>
<dbReference type="GO" id="GO:0016020">
    <property type="term" value="C:membrane"/>
    <property type="evidence" value="ECO:0007669"/>
    <property type="project" value="UniProtKB-SubCell"/>
</dbReference>
<dbReference type="Proteomes" id="UP001153636">
    <property type="component" value="Chromosome 1"/>
</dbReference>
<dbReference type="Gene3D" id="3.40.50.2000">
    <property type="entry name" value="Glycogen Phosphorylase B"/>
    <property type="match status" value="1"/>
</dbReference>
<evidence type="ECO:0000256" key="5">
    <source>
        <dbReference type="RuleBase" id="RU362059"/>
    </source>
</evidence>
<dbReference type="SUPFAM" id="SSF53756">
    <property type="entry name" value="UDP-Glycosyltransferase/glycogen phosphorylase"/>
    <property type="match status" value="1"/>
</dbReference>
<keyword evidence="7" id="KW-1185">Reference proteome</keyword>
<keyword evidence="2 4" id="KW-0328">Glycosyltransferase</keyword>